<sequence>MEIVAQTEKIPEEANESSAFRRTDRSISNVVRFEGEAFSPKKNLICQGMTKPEKSTREFLQRHVSVRQTSVSTTKIRHLNGTHTKKLAIHLRKTYTDPEREKSLEDIKGLVWPSAPTTNNGKRYVLAWTKRCK</sequence>
<name>A0AAV3XDL0_9GAST</name>
<evidence type="ECO:0000256" key="1">
    <source>
        <dbReference type="SAM" id="MobiDB-lite"/>
    </source>
</evidence>
<gene>
    <name evidence="2" type="ORF">PoB_000275600</name>
</gene>
<dbReference type="Proteomes" id="UP000735302">
    <property type="component" value="Unassembled WGS sequence"/>
</dbReference>
<proteinExistence type="predicted"/>
<dbReference type="EMBL" id="BLXT01000370">
    <property type="protein sequence ID" value="GFN76250.1"/>
    <property type="molecule type" value="Genomic_DNA"/>
</dbReference>
<reference evidence="2 3" key="1">
    <citation type="journal article" date="2021" name="Elife">
        <title>Chloroplast acquisition without the gene transfer in kleptoplastic sea slugs, Plakobranchus ocellatus.</title>
        <authorList>
            <person name="Maeda T."/>
            <person name="Takahashi S."/>
            <person name="Yoshida T."/>
            <person name="Shimamura S."/>
            <person name="Takaki Y."/>
            <person name="Nagai Y."/>
            <person name="Toyoda A."/>
            <person name="Suzuki Y."/>
            <person name="Arimoto A."/>
            <person name="Ishii H."/>
            <person name="Satoh N."/>
            <person name="Nishiyama T."/>
            <person name="Hasebe M."/>
            <person name="Maruyama T."/>
            <person name="Minagawa J."/>
            <person name="Obokata J."/>
            <person name="Shigenobu S."/>
        </authorList>
    </citation>
    <scope>NUCLEOTIDE SEQUENCE [LARGE SCALE GENOMIC DNA]</scope>
</reference>
<dbReference type="AlphaFoldDB" id="A0AAV3XDL0"/>
<organism evidence="2 3">
    <name type="scientific">Plakobranchus ocellatus</name>
    <dbReference type="NCBI Taxonomy" id="259542"/>
    <lineage>
        <taxon>Eukaryota</taxon>
        <taxon>Metazoa</taxon>
        <taxon>Spiralia</taxon>
        <taxon>Lophotrochozoa</taxon>
        <taxon>Mollusca</taxon>
        <taxon>Gastropoda</taxon>
        <taxon>Heterobranchia</taxon>
        <taxon>Euthyneura</taxon>
        <taxon>Panpulmonata</taxon>
        <taxon>Sacoglossa</taxon>
        <taxon>Placobranchoidea</taxon>
        <taxon>Plakobranchidae</taxon>
        <taxon>Plakobranchus</taxon>
    </lineage>
</organism>
<protein>
    <submittedName>
        <fullName evidence="2">Uncharacterized protein</fullName>
    </submittedName>
</protein>
<evidence type="ECO:0000313" key="3">
    <source>
        <dbReference type="Proteomes" id="UP000735302"/>
    </source>
</evidence>
<accession>A0AAV3XDL0</accession>
<keyword evidence="3" id="KW-1185">Reference proteome</keyword>
<comment type="caution">
    <text evidence="2">The sequence shown here is derived from an EMBL/GenBank/DDBJ whole genome shotgun (WGS) entry which is preliminary data.</text>
</comment>
<evidence type="ECO:0000313" key="2">
    <source>
        <dbReference type="EMBL" id="GFN76250.1"/>
    </source>
</evidence>
<feature type="region of interest" description="Disordered" evidence="1">
    <location>
        <begin position="1"/>
        <end position="21"/>
    </location>
</feature>